<keyword evidence="4" id="KW-1185">Reference proteome</keyword>
<dbReference type="KEGG" id="gtt:GUITHDRAFT_120062"/>
<reference evidence="4" key="2">
    <citation type="submission" date="2012-11" db="EMBL/GenBank/DDBJ databases">
        <authorList>
            <person name="Kuo A."/>
            <person name="Curtis B.A."/>
            <person name="Tanifuji G."/>
            <person name="Burki F."/>
            <person name="Gruber A."/>
            <person name="Irimia M."/>
            <person name="Maruyama S."/>
            <person name="Arias M.C."/>
            <person name="Ball S.G."/>
            <person name="Gile G.H."/>
            <person name="Hirakawa Y."/>
            <person name="Hopkins J.F."/>
            <person name="Rensing S.A."/>
            <person name="Schmutz J."/>
            <person name="Symeonidi A."/>
            <person name="Elias M."/>
            <person name="Eveleigh R.J."/>
            <person name="Herman E.K."/>
            <person name="Klute M.J."/>
            <person name="Nakayama T."/>
            <person name="Obornik M."/>
            <person name="Reyes-Prieto A."/>
            <person name="Armbrust E.V."/>
            <person name="Aves S.J."/>
            <person name="Beiko R.G."/>
            <person name="Coutinho P."/>
            <person name="Dacks J.B."/>
            <person name="Durnford D.G."/>
            <person name="Fast N.M."/>
            <person name="Green B.R."/>
            <person name="Grisdale C."/>
            <person name="Hempe F."/>
            <person name="Henrissat B."/>
            <person name="Hoppner M.P."/>
            <person name="Ishida K.-I."/>
            <person name="Kim E."/>
            <person name="Koreny L."/>
            <person name="Kroth P.G."/>
            <person name="Liu Y."/>
            <person name="Malik S.-B."/>
            <person name="Maier U.G."/>
            <person name="McRose D."/>
            <person name="Mock T."/>
            <person name="Neilson J.A."/>
            <person name="Onodera N.T."/>
            <person name="Poole A.M."/>
            <person name="Pritham E.J."/>
            <person name="Richards T.A."/>
            <person name="Rocap G."/>
            <person name="Roy S.W."/>
            <person name="Sarai C."/>
            <person name="Schaack S."/>
            <person name="Shirato S."/>
            <person name="Slamovits C.H."/>
            <person name="Spencer D.F."/>
            <person name="Suzuki S."/>
            <person name="Worden A.Z."/>
            <person name="Zauner S."/>
            <person name="Barry K."/>
            <person name="Bell C."/>
            <person name="Bharti A.K."/>
            <person name="Crow J.A."/>
            <person name="Grimwood J."/>
            <person name="Kramer R."/>
            <person name="Lindquist E."/>
            <person name="Lucas S."/>
            <person name="Salamov A."/>
            <person name="McFadden G.I."/>
            <person name="Lane C.E."/>
            <person name="Keeling P.J."/>
            <person name="Gray M.W."/>
            <person name="Grigoriev I.V."/>
            <person name="Archibald J.M."/>
        </authorList>
    </citation>
    <scope>NUCLEOTIDE SEQUENCE</scope>
    <source>
        <strain evidence="4">CCMP2712</strain>
    </source>
</reference>
<name>L1ICB1_GUITC</name>
<dbReference type="GeneID" id="17290471"/>
<organism evidence="2">
    <name type="scientific">Guillardia theta (strain CCMP2712)</name>
    <name type="common">Cryptophyte</name>
    <dbReference type="NCBI Taxonomy" id="905079"/>
    <lineage>
        <taxon>Eukaryota</taxon>
        <taxon>Cryptophyceae</taxon>
        <taxon>Pyrenomonadales</taxon>
        <taxon>Geminigeraceae</taxon>
        <taxon>Guillardia</taxon>
    </lineage>
</organism>
<dbReference type="EMBL" id="JH993131">
    <property type="protein sequence ID" value="EKX33732.1"/>
    <property type="molecule type" value="Genomic_DNA"/>
</dbReference>
<evidence type="ECO:0000313" key="2">
    <source>
        <dbReference type="EMBL" id="EKX33732.1"/>
    </source>
</evidence>
<reference evidence="3" key="3">
    <citation type="submission" date="2016-03" db="UniProtKB">
        <authorList>
            <consortium name="EnsemblProtists"/>
        </authorList>
    </citation>
    <scope>IDENTIFICATION</scope>
</reference>
<sequence length="114" mass="12488">MYCKSRAAISKVLRPEYARGVMATAQGLMVKNHNEILDNIAQEERRKHKALRRGPSEDPDVADSEPALAGQLPDLRDSSVSDGLDLMHLAGNFLLSCRQVTWRTTCPPIGGGSE</sequence>
<feature type="region of interest" description="Disordered" evidence="1">
    <location>
        <begin position="43"/>
        <end position="75"/>
    </location>
</feature>
<protein>
    <submittedName>
        <fullName evidence="2 3">Uncharacterized protein</fullName>
    </submittedName>
</protein>
<accession>L1ICB1</accession>
<gene>
    <name evidence="2" type="ORF">GUITHDRAFT_120062</name>
</gene>
<dbReference type="HOGENOM" id="CLU_2125814_0_0_1"/>
<reference evidence="2 4" key="1">
    <citation type="journal article" date="2012" name="Nature">
        <title>Algal genomes reveal evolutionary mosaicism and the fate of nucleomorphs.</title>
        <authorList>
            <consortium name="DOE Joint Genome Institute"/>
            <person name="Curtis B.A."/>
            <person name="Tanifuji G."/>
            <person name="Burki F."/>
            <person name="Gruber A."/>
            <person name="Irimia M."/>
            <person name="Maruyama S."/>
            <person name="Arias M.C."/>
            <person name="Ball S.G."/>
            <person name="Gile G.H."/>
            <person name="Hirakawa Y."/>
            <person name="Hopkins J.F."/>
            <person name="Kuo A."/>
            <person name="Rensing S.A."/>
            <person name="Schmutz J."/>
            <person name="Symeonidi A."/>
            <person name="Elias M."/>
            <person name="Eveleigh R.J."/>
            <person name="Herman E.K."/>
            <person name="Klute M.J."/>
            <person name="Nakayama T."/>
            <person name="Obornik M."/>
            <person name="Reyes-Prieto A."/>
            <person name="Armbrust E.V."/>
            <person name="Aves S.J."/>
            <person name="Beiko R.G."/>
            <person name="Coutinho P."/>
            <person name="Dacks J.B."/>
            <person name="Durnford D.G."/>
            <person name="Fast N.M."/>
            <person name="Green B.R."/>
            <person name="Grisdale C.J."/>
            <person name="Hempel F."/>
            <person name="Henrissat B."/>
            <person name="Hoppner M.P."/>
            <person name="Ishida K."/>
            <person name="Kim E."/>
            <person name="Koreny L."/>
            <person name="Kroth P.G."/>
            <person name="Liu Y."/>
            <person name="Malik S.B."/>
            <person name="Maier U.G."/>
            <person name="McRose D."/>
            <person name="Mock T."/>
            <person name="Neilson J.A."/>
            <person name="Onodera N.T."/>
            <person name="Poole A.M."/>
            <person name="Pritham E.J."/>
            <person name="Richards T.A."/>
            <person name="Rocap G."/>
            <person name="Roy S.W."/>
            <person name="Sarai C."/>
            <person name="Schaack S."/>
            <person name="Shirato S."/>
            <person name="Slamovits C.H."/>
            <person name="Spencer D.F."/>
            <person name="Suzuki S."/>
            <person name="Worden A.Z."/>
            <person name="Zauner S."/>
            <person name="Barry K."/>
            <person name="Bell C."/>
            <person name="Bharti A.K."/>
            <person name="Crow J.A."/>
            <person name="Grimwood J."/>
            <person name="Kramer R."/>
            <person name="Lindquist E."/>
            <person name="Lucas S."/>
            <person name="Salamov A."/>
            <person name="McFadden G.I."/>
            <person name="Lane C.E."/>
            <person name="Keeling P.J."/>
            <person name="Gray M.W."/>
            <person name="Grigoriev I.V."/>
            <person name="Archibald J.M."/>
        </authorList>
    </citation>
    <scope>NUCLEOTIDE SEQUENCE</scope>
    <source>
        <strain evidence="2 4">CCMP2712</strain>
    </source>
</reference>
<proteinExistence type="predicted"/>
<evidence type="ECO:0000256" key="1">
    <source>
        <dbReference type="SAM" id="MobiDB-lite"/>
    </source>
</evidence>
<dbReference type="RefSeq" id="XP_005820712.1">
    <property type="nucleotide sequence ID" value="XM_005820655.1"/>
</dbReference>
<dbReference type="AlphaFoldDB" id="L1ICB1"/>
<evidence type="ECO:0000313" key="4">
    <source>
        <dbReference type="Proteomes" id="UP000011087"/>
    </source>
</evidence>
<evidence type="ECO:0000313" key="3">
    <source>
        <dbReference type="EnsemblProtists" id="EKX33732"/>
    </source>
</evidence>
<dbReference type="PaxDb" id="55529-EKX33732"/>
<dbReference type="Proteomes" id="UP000011087">
    <property type="component" value="Unassembled WGS sequence"/>
</dbReference>
<dbReference type="EnsemblProtists" id="EKX33732">
    <property type="protein sequence ID" value="EKX33732"/>
    <property type="gene ID" value="GUITHDRAFT_120062"/>
</dbReference>